<accession>A0A0C3QUR4</accession>
<feature type="compositionally biased region" description="Low complexity" evidence="1">
    <location>
        <begin position="97"/>
        <end position="106"/>
    </location>
</feature>
<reference evidence="3" key="2">
    <citation type="submission" date="2015-01" db="EMBL/GenBank/DDBJ databases">
        <title>Evolutionary Origins and Diversification of the Mycorrhizal Mutualists.</title>
        <authorList>
            <consortium name="DOE Joint Genome Institute"/>
            <consortium name="Mycorrhizal Genomics Consortium"/>
            <person name="Kohler A."/>
            <person name="Kuo A."/>
            <person name="Nagy L.G."/>
            <person name="Floudas D."/>
            <person name="Copeland A."/>
            <person name="Barry K.W."/>
            <person name="Cichocki N."/>
            <person name="Veneault-Fourrey C."/>
            <person name="LaButti K."/>
            <person name="Lindquist E.A."/>
            <person name="Lipzen A."/>
            <person name="Lundell T."/>
            <person name="Morin E."/>
            <person name="Murat C."/>
            <person name="Riley R."/>
            <person name="Ohm R."/>
            <person name="Sun H."/>
            <person name="Tunlid A."/>
            <person name="Henrissat B."/>
            <person name="Grigoriev I.V."/>
            <person name="Hibbett D.S."/>
            <person name="Martin F."/>
        </authorList>
    </citation>
    <scope>NUCLEOTIDE SEQUENCE [LARGE SCALE GENOMIC DNA]</scope>
    <source>
        <strain evidence="3">MUT 4182</strain>
    </source>
</reference>
<dbReference type="AlphaFoldDB" id="A0A0C3QUR4"/>
<name>A0A0C3QUR4_9AGAM</name>
<protein>
    <submittedName>
        <fullName evidence="2">Uncharacterized protein</fullName>
    </submittedName>
</protein>
<dbReference type="Proteomes" id="UP000054248">
    <property type="component" value="Unassembled WGS sequence"/>
</dbReference>
<evidence type="ECO:0000256" key="1">
    <source>
        <dbReference type="SAM" id="MobiDB-lite"/>
    </source>
</evidence>
<organism evidence="2 3">
    <name type="scientific">Tulasnella calospora MUT 4182</name>
    <dbReference type="NCBI Taxonomy" id="1051891"/>
    <lineage>
        <taxon>Eukaryota</taxon>
        <taxon>Fungi</taxon>
        <taxon>Dikarya</taxon>
        <taxon>Basidiomycota</taxon>
        <taxon>Agaricomycotina</taxon>
        <taxon>Agaricomycetes</taxon>
        <taxon>Cantharellales</taxon>
        <taxon>Tulasnellaceae</taxon>
        <taxon>Tulasnella</taxon>
    </lineage>
</organism>
<feature type="non-terminal residue" evidence="2">
    <location>
        <position position="1"/>
    </location>
</feature>
<proteinExistence type="predicted"/>
<evidence type="ECO:0000313" key="3">
    <source>
        <dbReference type="Proteomes" id="UP000054248"/>
    </source>
</evidence>
<feature type="region of interest" description="Disordered" evidence="1">
    <location>
        <begin position="1"/>
        <end position="141"/>
    </location>
</feature>
<reference evidence="2 3" key="1">
    <citation type="submission" date="2014-04" db="EMBL/GenBank/DDBJ databases">
        <authorList>
            <consortium name="DOE Joint Genome Institute"/>
            <person name="Kuo A."/>
            <person name="Girlanda M."/>
            <person name="Perotto S."/>
            <person name="Kohler A."/>
            <person name="Nagy L.G."/>
            <person name="Floudas D."/>
            <person name="Copeland A."/>
            <person name="Barry K.W."/>
            <person name="Cichocki N."/>
            <person name="Veneault-Fourrey C."/>
            <person name="LaButti K."/>
            <person name="Lindquist E.A."/>
            <person name="Lipzen A."/>
            <person name="Lundell T."/>
            <person name="Morin E."/>
            <person name="Murat C."/>
            <person name="Sun H."/>
            <person name="Tunlid A."/>
            <person name="Henrissat B."/>
            <person name="Grigoriev I.V."/>
            <person name="Hibbett D.S."/>
            <person name="Martin F."/>
            <person name="Nordberg H.P."/>
            <person name="Cantor M.N."/>
            <person name="Hua S.X."/>
        </authorList>
    </citation>
    <scope>NUCLEOTIDE SEQUENCE [LARGE SCALE GENOMIC DNA]</scope>
    <source>
        <strain evidence="2 3">MUT 4182</strain>
    </source>
</reference>
<dbReference type="EMBL" id="KN822956">
    <property type="protein sequence ID" value="KIO32234.1"/>
    <property type="molecule type" value="Genomic_DNA"/>
</dbReference>
<sequence>TERSRSSSPRYPPGLEPQTEEEEMEEVEADIAYEGMSLEDEDDERGLLDGLKEVEDAEDSSLPYRSSKARNRSGDAWQEHAGGSSREEETTPRRYSPQQQQTTPARRPLPPTPTQALVSTAPWTAWPHPPKKEHEEDDDEVQWGTTIRLLNSQGSLRSATTADSDEQYVTGRAI</sequence>
<keyword evidence="3" id="KW-1185">Reference proteome</keyword>
<dbReference type="HOGENOM" id="CLU_1543794_0_0_1"/>
<gene>
    <name evidence="2" type="ORF">M407DRAFT_241509</name>
</gene>
<evidence type="ECO:0000313" key="2">
    <source>
        <dbReference type="EMBL" id="KIO32234.1"/>
    </source>
</evidence>
<feature type="compositionally biased region" description="Basic and acidic residues" evidence="1">
    <location>
        <begin position="45"/>
        <end position="54"/>
    </location>
</feature>
<dbReference type="OrthoDB" id="3246461at2759"/>
<feature type="compositionally biased region" description="Acidic residues" evidence="1">
    <location>
        <begin position="18"/>
        <end position="44"/>
    </location>
</feature>